<organism evidence="2 3">
    <name type="scientific">Pocillopora meandrina</name>
    <dbReference type="NCBI Taxonomy" id="46732"/>
    <lineage>
        <taxon>Eukaryota</taxon>
        <taxon>Metazoa</taxon>
        <taxon>Cnidaria</taxon>
        <taxon>Anthozoa</taxon>
        <taxon>Hexacorallia</taxon>
        <taxon>Scleractinia</taxon>
        <taxon>Astrocoeniina</taxon>
        <taxon>Pocilloporidae</taxon>
        <taxon>Pocillopora</taxon>
    </lineage>
</organism>
<evidence type="ECO:0000313" key="3">
    <source>
        <dbReference type="Proteomes" id="UP001159428"/>
    </source>
</evidence>
<dbReference type="EMBL" id="CALNXJ010000050">
    <property type="protein sequence ID" value="CAH3152098.1"/>
    <property type="molecule type" value="Genomic_DNA"/>
</dbReference>
<reference evidence="2 3" key="1">
    <citation type="submission" date="2022-05" db="EMBL/GenBank/DDBJ databases">
        <authorList>
            <consortium name="Genoscope - CEA"/>
            <person name="William W."/>
        </authorList>
    </citation>
    <scope>NUCLEOTIDE SEQUENCE [LARGE SCALE GENOMIC DNA]</scope>
</reference>
<name>A0AAU9XME3_9CNID</name>
<evidence type="ECO:0000313" key="2">
    <source>
        <dbReference type="EMBL" id="CAH3152098.1"/>
    </source>
</evidence>
<keyword evidence="3" id="KW-1185">Reference proteome</keyword>
<comment type="caution">
    <text evidence="2">The sequence shown here is derived from an EMBL/GenBank/DDBJ whole genome shotgun (WGS) entry which is preliminary data.</text>
</comment>
<feature type="non-terminal residue" evidence="2">
    <location>
        <position position="78"/>
    </location>
</feature>
<feature type="compositionally biased region" description="Polar residues" evidence="1">
    <location>
        <begin position="1"/>
        <end position="13"/>
    </location>
</feature>
<evidence type="ECO:0000256" key="1">
    <source>
        <dbReference type="SAM" id="MobiDB-lite"/>
    </source>
</evidence>
<dbReference type="Proteomes" id="UP001159428">
    <property type="component" value="Unassembled WGS sequence"/>
</dbReference>
<feature type="region of interest" description="Disordered" evidence="1">
    <location>
        <begin position="1"/>
        <end position="40"/>
    </location>
</feature>
<proteinExistence type="predicted"/>
<protein>
    <submittedName>
        <fullName evidence="2">Uncharacterized protein</fullName>
    </submittedName>
</protein>
<accession>A0AAU9XME3</accession>
<sequence>MTPQPDGSSSASVPSLKHRSKSSLLCSSPSEARFSKSKTCDEEDVTADRRYIGPVRYLSKFLHNLSGMRRPPRSLTRK</sequence>
<gene>
    <name evidence="2" type="ORF">PMEA_00026527</name>
</gene>
<dbReference type="AlphaFoldDB" id="A0AAU9XME3"/>